<evidence type="ECO:0000313" key="2">
    <source>
        <dbReference type="Proteomes" id="UP000008068"/>
    </source>
</evidence>
<dbReference type="InterPro" id="IPR042317">
    <property type="entry name" value="She-1-like"/>
</dbReference>
<sequence>MTTPTEFHFWDRLTPEMKMVCVKHMDFFEKLHFRASSNTEKTLVESQRFDVKQISITDINYGIILEVNINGEDKCKIMAEDDNVKETQLIPFLAYLLKCGNIEELFSKETEEFTEEIIDKLDESGPFRIKKLIIPKLNRQREMFLRRCTPEFLKSAEFKAPRDGWDSLEPIISMESLSKVEVLDVSRTSELTAKIAKMWIERNEDIGRKLEMVLRNPRNDFGHFKETFEERIVKNEDNEVRITTDNEHKHILLRVFQPRENLQMFVIPAKMVKGSAAYKQFFEDIVFDL</sequence>
<gene>
    <name evidence="1" type="ORF">CAEBREN_13765</name>
</gene>
<dbReference type="eggNOG" id="ENOG502TJUI">
    <property type="taxonomic scope" value="Eukaryota"/>
</dbReference>
<dbReference type="HOGENOM" id="CLU_069894_0_0_1"/>
<dbReference type="InParanoid" id="G0MTD1"/>
<protein>
    <recommendedName>
        <fullName evidence="3">DUF38 domain-containing protein</fullName>
    </recommendedName>
</protein>
<dbReference type="OrthoDB" id="5784581at2759"/>
<dbReference type="EMBL" id="GL379811">
    <property type="protein sequence ID" value="EGT43579.1"/>
    <property type="molecule type" value="Genomic_DNA"/>
</dbReference>
<reference evidence="2" key="1">
    <citation type="submission" date="2011-07" db="EMBL/GenBank/DDBJ databases">
        <authorList>
            <consortium name="Caenorhabditis brenneri Sequencing and Analysis Consortium"/>
            <person name="Wilson R.K."/>
        </authorList>
    </citation>
    <scope>NUCLEOTIDE SEQUENCE [LARGE SCALE GENOMIC DNA]</scope>
    <source>
        <strain evidence="2">PB2801</strain>
    </source>
</reference>
<dbReference type="PANTHER" id="PTHR31006">
    <property type="entry name" value="F-BOX DOMAIN-CONTAINING PROTEIN-RELATED-RELATED"/>
    <property type="match status" value="1"/>
</dbReference>
<name>G0MTD1_CAEBE</name>
<dbReference type="PANTHER" id="PTHR31006:SF3">
    <property type="entry name" value="F-BOX DOMAIN-CONTAINING PROTEIN-RELATED"/>
    <property type="match status" value="1"/>
</dbReference>
<keyword evidence="2" id="KW-1185">Reference proteome</keyword>
<dbReference type="AlphaFoldDB" id="G0MTD1"/>
<proteinExistence type="predicted"/>
<evidence type="ECO:0000313" key="1">
    <source>
        <dbReference type="EMBL" id="EGT43579.1"/>
    </source>
</evidence>
<organism evidence="2">
    <name type="scientific">Caenorhabditis brenneri</name>
    <name type="common">Nematode worm</name>
    <dbReference type="NCBI Taxonomy" id="135651"/>
    <lineage>
        <taxon>Eukaryota</taxon>
        <taxon>Metazoa</taxon>
        <taxon>Ecdysozoa</taxon>
        <taxon>Nematoda</taxon>
        <taxon>Chromadorea</taxon>
        <taxon>Rhabditida</taxon>
        <taxon>Rhabditina</taxon>
        <taxon>Rhabditomorpha</taxon>
        <taxon>Rhabditoidea</taxon>
        <taxon>Rhabditidae</taxon>
        <taxon>Peloderinae</taxon>
        <taxon>Caenorhabditis</taxon>
    </lineage>
</organism>
<dbReference type="OMA" id="WIERNED"/>
<accession>G0MTD1</accession>
<evidence type="ECO:0008006" key="3">
    <source>
        <dbReference type="Google" id="ProtNLM"/>
    </source>
</evidence>
<dbReference type="Proteomes" id="UP000008068">
    <property type="component" value="Unassembled WGS sequence"/>
</dbReference>